<dbReference type="EMBL" id="REGN01005119">
    <property type="protein sequence ID" value="RNA14708.1"/>
    <property type="molecule type" value="Genomic_DNA"/>
</dbReference>
<dbReference type="Proteomes" id="UP000276133">
    <property type="component" value="Unassembled WGS sequence"/>
</dbReference>
<dbReference type="Gene3D" id="2.10.110.10">
    <property type="entry name" value="Cysteine Rich Protein"/>
    <property type="match status" value="1"/>
</dbReference>
<dbReference type="PRINTS" id="PR00452">
    <property type="entry name" value="SH3DOMAIN"/>
</dbReference>
<dbReference type="GO" id="GO:0005925">
    <property type="term" value="C:focal adhesion"/>
    <property type="evidence" value="ECO:0007669"/>
    <property type="project" value="TreeGrafter"/>
</dbReference>
<keyword evidence="5 6" id="KW-0440">LIM domain</keyword>
<keyword evidence="11" id="KW-1185">Reference proteome</keyword>
<dbReference type="InterPro" id="IPR001452">
    <property type="entry name" value="SH3_domain"/>
</dbReference>
<dbReference type="PROSITE" id="PS50002">
    <property type="entry name" value="SH3"/>
    <property type="match status" value="1"/>
</dbReference>
<accession>A0A3M7QUP4</accession>
<protein>
    <submittedName>
        <fullName evidence="10">LIM and SH3 domain Lasp</fullName>
    </submittedName>
</protein>
<evidence type="ECO:0000313" key="11">
    <source>
        <dbReference type="Proteomes" id="UP000276133"/>
    </source>
</evidence>
<dbReference type="Gene3D" id="2.30.30.40">
    <property type="entry name" value="SH3 Domains"/>
    <property type="match status" value="1"/>
</dbReference>
<name>A0A3M7QUP4_BRAPC</name>
<keyword evidence="3" id="KW-0677">Repeat</keyword>
<dbReference type="SUPFAM" id="SSF50044">
    <property type="entry name" value="SH3-domain"/>
    <property type="match status" value="1"/>
</dbReference>
<dbReference type="STRING" id="10195.A0A3M7QUP4"/>
<dbReference type="PROSITE" id="PS51216">
    <property type="entry name" value="NEBULIN"/>
    <property type="match status" value="2"/>
</dbReference>
<comment type="caution">
    <text evidence="10">The sequence shown here is derived from an EMBL/GenBank/DDBJ whole genome shotgun (WGS) entry which is preliminary data.</text>
</comment>
<evidence type="ECO:0000256" key="5">
    <source>
        <dbReference type="ARBA" id="ARBA00023038"/>
    </source>
</evidence>
<evidence type="ECO:0000256" key="4">
    <source>
        <dbReference type="ARBA" id="ARBA00022833"/>
    </source>
</evidence>
<dbReference type="OrthoDB" id="5971719at2759"/>
<dbReference type="SMART" id="SM00326">
    <property type="entry name" value="SH3"/>
    <property type="match status" value="1"/>
</dbReference>
<dbReference type="InterPro" id="IPR051759">
    <property type="entry name" value="LIM-SH3_domain_protein"/>
</dbReference>
<dbReference type="Pfam" id="PF00018">
    <property type="entry name" value="SH3_1"/>
    <property type="match status" value="1"/>
</dbReference>
<dbReference type="SMART" id="SM00227">
    <property type="entry name" value="NEBU"/>
    <property type="match status" value="2"/>
</dbReference>
<evidence type="ECO:0000259" key="9">
    <source>
        <dbReference type="PROSITE" id="PS50023"/>
    </source>
</evidence>
<dbReference type="GO" id="GO:0051015">
    <property type="term" value="F:actin filament binding"/>
    <property type="evidence" value="ECO:0007669"/>
    <property type="project" value="TreeGrafter"/>
</dbReference>
<dbReference type="InterPro" id="IPR001781">
    <property type="entry name" value="Znf_LIM"/>
</dbReference>
<dbReference type="GO" id="GO:0005737">
    <property type="term" value="C:cytoplasm"/>
    <property type="evidence" value="ECO:0007669"/>
    <property type="project" value="UniProtKB-ARBA"/>
</dbReference>
<sequence>MFGTPKKCAKCEKSVYPIEELKCLDKVRMQKYQREKFYFFLVQIWHKNCFRCSVCNSILNMKNYKGFDKQPYCFVHYPQQKPTVVSENPELLRIKENTKIQSNVKYHEDFEKSKGIYTVVADDPETRRILENSKIISQAKYHEEFERNKKRPIQPVENTEKTQINEKASNGHGLIATFKSGENLTMENSSRKIGHISDYDPLSNEIHVKNPSNQTKAGVFSTSNLYQPQAKIQTYTSLSNIIYQNGSNGSINGSYQNGHSCNHLNGNGHLLVQTNSMIDIDAFNKDIKTTVYKAIYDYDAKEDDEISFRDGDKFINCEQIDIGWMIGVHEKTGKHGMFPANYAEPIDYF</sequence>
<dbReference type="InterPro" id="IPR000900">
    <property type="entry name" value="Nebulin_repeat"/>
</dbReference>
<dbReference type="InterPro" id="IPR036028">
    <property type="entry name" value="SH3-like_dom_sf"/>
</dbReference>
<evidence type="ECO:0000259" key="8">
    <source>
        <dbReference type="PROSITE" id="PS50002"/>
    </source>
</evidence>
<feature type="domain" description="LIM zinc-binding" evidence="9">
    <location>
        <begin position="6"/>
        <end position="83"/>
    </location>
</feature>
<dbReference type="PANTHER" id="PTHR46218">
    <property type="entry name" value="LASP"/>
    <property type="match status" value="1"/>
</dbReference>
<keyword evidence="2 6" id="KW-0479">Metal-binding</keyword>
<feature type="domain" description="SH3" evidence="8">
    <location>
        <begin position="287"/>
        <end position="348"/>
    </location>
</feature>
<evidence type="ECO:0000313" key="10">
    <source>
        <dbReference type="EMBL" id="RNA14708.1"/>
    </source>
</evidence>
<dbReference type="Pfam" id="PF00412">
    <property type="entry name" value="LIM"/>
    <property type="match status" value="1"/>
</dbReference>
<gene>
    <name evidence="10" type="ORF">BpHYR1_030446</name>
</gene>
<dbReference type="GO" id="GO:0046872">
    <property type="term" value="F:metal ion binding"/>
    <property type="evidence" value="ECO:0007669"/>
    <property type="project" value="UniProtKB-KW"/>
</dbReference>
<dbReference type="AlphaFoldDB" id="A0A3M7QUP4"/>
<dbReference type="PANTHER" id="PTHR46218:SF4">
    <property type="entry name" value="LIM AND SH3 DOMAIN PROTEIN LASP"/>
    <property type="match status" value="1"/>
</dbReference>
<reference evidence="10 11" key="1">
    <citation type="journal article" date="2018" name="Sci. Rep.">
        <title>Genomic signatures of local adaptation to the degree of environmental predictability in rotifers.</title>
        <authorList>
            <person name="Franch-Gras L."/>
            <person name="Hahn C."/>
            <person name="Garcia-Roger E.M."/>
            <person name="Carmona M.J."/>
            <person name="Serra M."/>
            <person name="Gomez A."/>
        </authorList>
    </citation>
    <scope>NUCLEOTIDE SEQUENCE [LARGE SCALE GENOMIC DNA]</scope>
    <source>
        <strain evidence="10">HYR1</strain>
    </source>
</reference>
<evidence type="ECO:0000256" key="7">
    <source>
        <dbReference type="PROSITE-ProRule" id="PRU00192"/>
    </source>
</evidence>
<keyword evidence="1 7" id="KW-0728">SH3 domain</keyword>
<dbReference type="PROSITE" id="PS50023">
    <property type="entry name" value="LIM_DOMAIN_2"/>
    <property type="match status" value="1"/>
</dbReference>
<evidence type="ECO:0000256" key="3">
    <source>
        <dbReference type="ARBA" id="ARBA00022737"/>
    </source>
</evidence>
<dbReference type="SUPFAM" id="SSF57716">
    <property type="entry name" value="Glucocorticoid receptor-like (DNA-binding domain)"/>
    <property type="match status" value="1"/>
</dbReference>
<dbReference type="SMART" id="SM00132">
    <property type="entry name" value="LIM"/>
    <property type="match status" value="1"/>
</dbReference>
<dbReference type="Pfam" id="PF00880">
    <property type="entry name" value="Nebulin"/>
    <property type="match status" value="2"/>
</dbReference>
<evidence type="ECO:0000256" key="2">
    <source>
        <dbReference type="ARBA" id="ARBA00022723"/>
    </source>
</evidence>
<evidence type="ECO:0000256" key="6">
    <source>
        <dbReference type="PROSITE-ProRule" id="PRU00125"/>
    </source>
</evidence>
<evidence type="ECO:0000256" key="1">
    <source>
        <dbReference type="ARBA" id="ARBA00022443"/>
    </source>
</evidence>
<proteinExistence type="predicted"/>
<keyword evidence="4 6" id="KW-0862">Zinc</keyword>
<organism evidence="10 11">
    <name type="scientific">Brachionus plicatilis</name>
    <name type="common">Marine rotifer</name>
    <name type="synonym">Brachionus muelleri</name>
    <dbReference type="NCBI Taxonomy" id="10195"/>
    <lineage>
        <taxon>Eukaryota</taxon>
        <taxon>Metazoa</taxon>
        <taxon>Spiralia</taxon>
        <taxon>Gnathifera</taxon>
        <taxon>Rotifera</taxon>
        <taxon>Eurotatoria</taxon>
        <taxon>Monogononta</taxon>
        <taxon>Pseudotrocha</taxon>
        <taxon>Ploima</taxon>
        <taxon>Brachionidae</taxon>
        <taxon>Brachionus</taxon>
    </lineage>
</organism>